<keyword evidence="3" id="KW-0645">Protease</keyword>
<feature type="region of interest" description="Disordered" evidence="7">
    <location>
        <begin position="459"/>
        <end position="480"/>
    </location>
</feature>
<keyword evidence="6" id="KW-0788">Thiol protease</keyword>
<sequence>MSHESRQRSPTEPVEPRSTPKPSTDKVSTPSKARRPLPIPNEPKTVPPATFYGTSASISTNAAPGSSRTNYQAPVPKLAPSYREPELVEDEQIPALVPATNWGEPTSVNWSDPAPGPWPDLLTGWADSLKKVDIDGRDDNEEENWCDPAVQEQSKRPGPGMLPPRIECHLSAPPDRLWSVTMKSLPAQRNEASRSSASPSYGSSSPPPNAPNASNFTPPSMEEVRMAIPHPNAYFSNEQNGWVLILWCSSSVLPPFASSFTPTHPLPDQSRRKRTSSCVGDGEQPFGQANKTHHFHRYERAVDARTLNPPFRRNEWEEDETRKRRRRKMTIVENTDNVPAPEEELTTRSGGDLLDLYICCQCSVYCLVSQVIPGVIPLKFLEEFTKEKLNNPSISRTSRATALQAWETVLTIVENRLFKGENRVLPVTRPKFLSKIGWNDVIRCVFESLGFAVRPMPGENSTEDAALHPPYTEPDTPEGKKNRSKLLRAWVEISSWLTIFYKAEGTVEEQYGDYKPSPLHVITENAADMVRTGIGAHQSQIPLSPLAGDLVKIHSLQESWEVLGTTAETYAWDLLTFAYFAQCRCDPPHTIQYFTHLVKIFETFQKRGLSATITNSEELQTLIAAERSRGRFTESDIKLATHYLGFGKENELGVELDDEVDDDFILNAWKNGLKRSWREDGGGAERRTDLNDSFKIISDVRGGEKLRNAYKWEKNTMSPDAAYATLEVPKEVDETMLITVYSMRVEDQPSQGDKMREALTVIAEFTDSQRLRSFLETGQDPGDVTNTTMQNMPRGLNQLGNTCYLNSLLQYFYTIKDLREAIVPFSNPADAKFLGDKFTDDDLKRHRVGGRMVTRREIVRSKKFVNQLADLFWNLEWCDKPAVTPTLDLAKLALVTSQDEEEEDHERTGTDSSNDTDATLVEDAPLRVHERPPSPVPSPSDSVLGKRNRDGPQRMDVDSPKGETDKDAFVMVSKPSSPQGSSSAEASSSKLVSIDTEQDVEMQDMSTKPPPLPPRKPREVNDSVMMFGRQHDVSECMDNCMFQIETALLDFQDKTGSDNDKTSIVKRLFYGKKRQRLTDLAPVAEHRHQSSIHEKEDLFSHLHVNVSEEGYDLYDGLSRYFDDIVEFEGIKKRMEVSLIDLPPVLQIQLQRVQFDRDTQQAYKSQAYVKFGETLFLDRFLDTADPQKKARSKVVQAELNACRDRIQRLTQGKYAPFAPSLAGVAKFLDTPKLSYMSENSPEVDSDFIAAIRDESQLITSQLEVERAQAVKLKQELEDLWRTDANAAYELTSVFIHRGSSPSWGHYFFYSRHLPDNPDSWFKYNDSDVTVVSKEEVLADTTGSTANPYMLVFSRKDANIIQTVHRFDAESLLIDD</sequence>
<comment type="catalytic activity">
    <reaction evidence="1">
        <text>Thiol-dependent hydrolysis of ester, thioester, amide, peptide and isopeptide bonds formed by the C-terminal Gly of ubiquitin (a 76-residue protein attached to proteins as an intracellular targeting signal).</text>
        <dbReference type="EC" id="3.4.19.12"/>
    </reaction>
</comment>
<keyword evidence="10" id="KW-1185">Reference proteome</keyword>
<feature type="region of interest" description="Disordered" evidence="7">
    <location>
        <begin position="99"/>
        <end position="122"/>
    </location>
</feature>
<feature type="region of interest" description="Disordered" evidence="7">
    <location>
        <begin position="260"/>
        <end position="286"/>
    </location>
</feature>
<feature type="region of interest" description="Disordered" evidence="7">
    <location>
        <begin position="186"/>
        <end position="218"/>
    </location>
</feature>
<evidence type="ECO:0000256" key="6">
    <source>
        <dbReference type="ARBA" id="ARBA00022807"/>
    </source>
</evidence>
<feature type="compositionally biased region" description="Low complexity" evidence="7">
    <location>
        <begin position="972"/>
        <end position="993"/>
    </location>
</feature>
<evidence type="ECO:0000256" key="2">
    <source>
        <dbReference type="ARBA" id="ARBA00012759"/>
    </source>
</evidence>
<evidence type="ECO:0000256" key="7">
    <source>
        <dbReference type="SAM" id="MobiDB-lite"/>
    </source>
</evidence>
<dbReference type="CDD" id="cd02666">
    <property type="entry name" value="Peptidase_C19J"/>
    <property type="match status" value="1"/>
</dbReference>
<dbReference type="InterPro" id="IPR038765">
    <property type="entry name" value="Papain-like_cys_pep_sf"/>
</dbReference>
<evidence type="ECO:0000313" key="9">
    <source>
        <dbReference type="EMBL" id="CAL1693819.1"/>
    </source>
</evidence>
<dbReference type="Pfam" id="PF00443">
    <property type="entry name" value="UCH"/>
    <property type="match status" value="2"/>
</dbReference>
<dbReference type="PROSITE" id="PS00972">
    <property type="entry name" value="USP_1"/>
    <property type="match status" value="1"/>
</dbReference>
<dbReference type="InterPro" id="IPR025305">
    <property type="entry name" value="UCH_repeat_domain"/>
</dbReference>
<dbReference type="EMBL" id="OZ037944">
    <property type="protein sequence ID" value="CAL1693819.1"/>
    <property type="molecule type" value="Genomic_DNA"/>
</dbReference>
<feature type="compositionally biased region" description="Polar residues" evidence="7">
    <location>
        <begin position="52"/>
        <end position="72"/>
    </location>
</feature>
<keyword evidence="5" id="KW-0378">Hydrolase</keyword>
<organism evidence="9 10">
    <name type="scientific">Somion occarium</name>
    <dbReference type="NCBI Taxonomy" id="3059160"/>
    <lineage>
        <taxon>Eukaryota</taxon>
        <taxon>Fungi</taxon>
        <taxon>Dikarya</taxon>
        <taxon>Basidiomycota</taxon>
        <taxon>Agaricomycotina</taxon>
        <taxon>Agaricomycetes</taxon>
        <taxon>Polyporales</taxon>
        <taxon>Cerrenaceae</taxon>
        <taxon>Somion</taxon>
    </lineage>
</organism>
<gene>
    <name evidence="9" type="ORF">GFSPODELE1_LOCUS18</name>
</gene>
<evidence type="ECO:0000256" key="1">
    <source>
        <dbReference type="ARBA" id="ARBA00000707"/>
    </source>
</evidence>
<dbReference type="Proteomes" id="UP001497453">
    <property type="component" value="Chromosome 1"/>
</dbReference>
<evidence type="ECO:0000256" key="4">
    <source>
        <dbReference type="ARBA" id="ARBA00022786"/>
    </source>
</evidence>
<keyword evidence="4" id="KW-0833">Ubl conjugation pathway</keyword>
<dbReference type="SUPFAM" id="SSF54001">
    <property type="entry name" value="Cysteine proteinases"/>
    <property type="match status" value="1"/>
</dbReference>
<feature type="compositionally biased region" description="Low complexity" evidence="7">
    <location>
        <begin position="193"/>
        <end position="204"/>
    </location>
</feature>
<accession>A0ABP1CGT5</accession>
<dbReference type="PROSITE" id="PS50235">
    <property type="entry name" value="USP_3"/>
    <property type="match status" value="1"/>
</dbReference>
<feature type="compositionally biased region" description="Polar residues" evidence="7">
    <location>
        <begin position="20"/>
        <end position="31"/>
    </location>
</feature>
<reference evidence="10" key="1">
    <citation type="submission" date="2024-04" db="EMBL/GenBank/DDBJ databases">
        <authorList>
            <person name="Shaw F."/>
            <person name="Minotto A."/>
        </authorList>
    </citation>
    <scope>NUCLEOTIDE SEQUENCE [LARGE SCALE GENOMIC DNA]</scope>
</reference>
<evidence type="ECO:0000313" key="10">
    <source>
        <dbReference type="Proteomes" id="UP001497453"/>
    </source>
</evidence>
<protein>
    <recommendedName>
        <fullName evidence="2">ubiquitinyl hydrolase 1</fullName>
        <ecNumber evidence="2">3.4.19.12</ecNumber>
    </recommendedName>
</protein>
<dbReference type="InterPro" id="IPR018200">
    <property type="entry name" value="USP_CS"/>
</dbReference>
<dbReference type="InterPro" id="IPR001394">
    <property type="entry name" value="Peptidase_C19_UCH"/>
</dbReference>
<evidence type="ECO:0000256" key="3">
    <source>
        <dbReference type="ARBA" id="ARBA00022670"/>
    </source>
</evidence>
<feature type="region of interest" description="Disordered" evidence="7">
    <location>
        <begin position="1"/>
        <end position="85"/>
    </location>
</feature>
<dbReference type="EC" id="3.4.19.12" evidence="2"/>
<dbReference type="InterPro" id="IPR044635">
    <property type="entry name" value="UBP14-like"/>
</dbReference>
<name>A0ABP1CGT5_9APHY</name>
<dbReference type="InterPro" id="IPR028889">
    <property type="entry name" value="USP"/>
</dbReference>
<proteinExistence type="predicted"/>
<dbReference type="PANTHER" id="PTHR43982">
    <property type="entry name" value="UBIQUITIN CARBOXYL-TERMINAL HYDROLASE"/>
    <property type="match status" value="1"/>
</dbReference>
<evidence type="ECO:0000259" key="8">
    <source>
        <dbReference type="PROSITE" id="PS50235"/>
    </source>
</evidence>
<feature type="region of interest" description="Disordered" evidence="7">
    <location>
        <begin position="136"/>
        <end position="168"/>
    </location>
</feature>
<dbReference type="PANTHER" id="PTHR43982:SF6">
    <property type="entry name" value="UBIQUITIN CARBOXYL-TERMINAL HYDROLASE 2-RELATED"/>
    <property type="match status" value="1"/>
</dbReference>
<evidence type="ECO:0000256" key="5">
    <source>
        <dbReference type="ARBA" id="ARBA00022801"/>
    </source>
</evidence>
<feature type="compositionally biased region" description="Basic and acidic residues" evidence="7">
    <location>
        <begin position="947"/>
        <end position="968"/>
    </location>
</feature>
<dbReference type="Gene3D" id="3.90.70.10">
    <property type="entry name" value="Cysteine proteinases"/>
    <property type="match status" value="2"/>
</dbReference>
<dbReference type="Pfam" id="PF13446">
    <property type="entry name" value="RPT"/>
    <property type="match status" value="2"/>
</dbReference>
<feature type="region of interest" description="Disordered" evidence="7">
    <location>
        <begin position="896"/>
        <end position="1018"/>
    </location>
</feature>
<dbReference type="PROSITE" id="PS00973">
    <property type="entry name" value="USP_2"/>
    <property type="match status" value="1"/>
</dbReference>
<feature type="domain" description="USP" evidence="8">
    <location>
        <begin position="794"/>
        <end position="1354"/>
    </location>
</feature>